<dbReference type="OMA" id="YLIINIW"/>
<dbReference type="HOGENOM" id="CLU_1940095_0_0_1"/>
<evidence type="ECO:0000256" key="2">
    <source>
        <dbReference type="SAM" id="Phobius"/>
    </source>
</evidence>
<evidence type="ECO:0000313" key="3">
    <source>
        <dbReference type="EMBL" id="ELT88089.1"/>
    </source>
</evidence>
<dbReference type="EMBL" id="KB311993">
    <property type="protein sequence ID" value="ELT88089.1"/>
    <property type="molecule type" value="Genomic_DNA"/>
</dbReference>
<reference evidence="5" key="1">
    <citation type="submission" date="2012-12" db="EMBL/GenBank/DDBJ databases">
        <authorList>
            <person name="Hellsten U."/>
            <person name="Grimwood J."/>
            <person name="Chapman J.A."/>
            <person name="Shapiro H."/>
            <person name="Aerts A."/>
            <person name="Otillar R.P."/>
            <person name="Terry A.Y."/>
            <person name="Boore J.L."/>
            <person name="Simakov O."/>
            <person name="Marletaz F."/>
            <person name="Cho S.-J."/>
            <person name="Edsinger-Gonzales E."/>
            <person name="Havlak P."/>
            <person name="Kuo D.-H."/>
            <person name="Larsson T."/>
            <person name="Lv J."/>
            <person name="Arendt D."/>
            <person name="Savage R."/>
            <person name="Osoegawa K."/>
            <person name="de Jong P."/>
            <person name="Lindberg D.R."/>
            <person name="Seaver E.C."/>
            <person name="Weisblat D.A."/>
            <person name="Putnam N.H."/>
            <person name="Grigoriev I.V."/>
            <person name="Rokhsar D.S."/>
        </authorList>
    </citation>
    <scope>NUCLEOTIDE SEQUENCE</scope>
    <source>
        <strain evidence="5">I ESC-2004</strain>
    </source>
</reference>
<evidence type="ECO:0000313" key="4">
    <source>
        <dbReference type="EnsemblMetazoa" id="CapteP205800"/>
    </source>
</evidence>
<keyword evidence="5" id="KW-1185">Reference proteome</keyword>
<protein>
    <submittedName>
        <fullName evidence="3 4">Uncharacterized protein</fullName>
    </submittedName>
</protein>
<dbReference type="Proteomes" id="UP000014760">
    <property type="component" value="Unassembled WGS sequence"/>
</dbReference>
<reference evidence="3 5" key="2">
    <citation type="journal article" date="2013" name="Nature">
        <title>Insights into bilaterian evolution from three spiralian genomes.</title>
        <authorList>
            <person name="Simakov O."/>
            <person name="Marletaz F."/>
            <person name="Cho S.J."/>
            <person name="Edsinger-Gonzales E."/>
            <person name="Havlak P."/>
            <person name="Hellsten U."/>
            <person name="Kuo D.H."/>
            <person name="Larsson T."/>
            <person name="Lv J."/>
            <person name="Arendt D."/>
            <person name="Savage R."/>
            <person name="Osoegawa K."/>
            <person name="de Jong P."/>
            <person name="Grimwood J."/>
            <person name="Chapman J.A."/>
            <person name="Shapiro H."/>
            <person name="Aerts A."/>
            <person name="Otillar R.P."/>
            <person name="Terry A.Y."/>
            <person name="Boore J.L."/>
            <person name="Grigoriev I.V."/>
            <person name="Lindberg D.R."/>
            <person name="Seaver E.C."/>
            <person name="Weisblat D.A."/>
            <person name="Putnam N.H."/>
            <person name="Rokhsar D.S."/>
        </authorList>
    </citation>
    <scope>NUCLEOTIDE SEQUENCE</scope>
    <source>
        <strain evidence="3 5">I ESC-2004</strain>
    </source>
</reference>
<evidence type="ECO:0000313" key="5">
    <source>
        <dbReference type="Proteomes" id="UP000014760"/>
    </source>
</evidence>
<dbReference type="EMBL" id="AMQN01033704">
    <property type="status" value="NOT_ANNOTATED_CDS"/>
    <property type="molecule type" value="Genomic_DNA"/>
</dbReference>
<organism evidence="3">
    <name type="scientific">Capitella teleta</name>
    <name type="common">Polychaete worm</name>
    <dbReference type="NCBI Taxonomy" id="283909"/>
    <lineage>
        <taxon>Eukaryota</taxon>
        <taxon>Metazoa</taxon>
        <taxon>Spiralia</taxon>
        <taxon>Lophotrochozoa</taxon>
        <taxon>Annelida</taxon>
        <taxon>Polychaeta</taxon>
        <taxon>Sedentaria</taxon>
        <taxon>Scolecida</taxon>
        <taxon>Capitellidae</taxon>
        <taxon>Capitella</taxon>
    </lineage>
</organism>
<feature type="region of interest" description="Disordered" evidence="1">
    <location>
        <begin position="36"/>
        <end position="56"/>
    </location>
</feature>
<proteinExistence type="predicted"/>
<dbReference type="EnsemblMetazoa" id="CapteT205800">
    <property type="protein sequence ID" value="CapteP205800"/>
    <property type="gene ID" value="CapteG205800"/>
</dbReference>
<accession>R7TAQ0</accession>
<sequence>MARQNYSSDLVLINMANLFRQQKLLSIGLEPALPIMPHADGEEPDPNDLQPPGIRDLTRGGSKANWELMGSSGRLYDSTPVFPTIAFLGMALVLVFIINHIYKGKHRPRRKRGRLKKMPTIFSGVKMPGV</sequence>
<dbReference type="AlphaFoldDB" id="R7TAQ0"/>
<evidence type="ECO:0000256" key="1">
    <source>
        <dbReference type="SAM" id="MobiDB-lite"/>
    </source>
</evidence>
<dbReference type="STRING" id="283909.R7TAQ0"/>
<feature type="transmembrane region" description="Helical" evidence="2">
    <location>
        <begin position="81"/>
        <end position="102"/>
    </location>
</feature>
<keyword evidence="2" id="KW-1133">Transmembrane helix</keyword>
<keyword evidence="2" id="KW-0472">Membrane</keyword>
<keyword evidence="2" id="KW-0812">Transmembrane</keyword>
<reference evidence="4" key="3">
    <citation type="submission" date="2015-06" db="UniProtKB">
        <authorList>
            <consortium name="EnsemblMetazoa"/>
        </authorList>
    </citation>
    <scope>IDENTIFICATION</scope>
</reference>
<gene>
    <name evidence="3" type="ORF">CAPTEDRAFT_205800</name>
</gene>
<name>R7TAQ0_CAPTE</name>